<evidence type="ECO:0000313" key="1">
    <source>
        <dbReference type="EMBL" id="OGK18137.1"/>
    </source>
</evidence>
<dbReference type="EMBL" id="MFZI01000075">
    <property type="protein sequence ID" value="OGK18137.1"/>
    <property type="molecule type" value="Genomic_DNA"/>
</dbReference>
<dbReference type="InterPro" id="IPR031321">
    <property type="entry name" value="UCP012641"/>
</dbReference>
<dbReference type="Proteomes" id="UP000177026">
    <property type="component" value="Unassembled WGS sequence"/>
</dbReference>
<organism evidence="1 2">
    <name type="scientific">Candidatus Roizmanbacteria bacterium RIFCSPHIGHO2_01_FULL_39_8</name>
    <dbReference type="NCBI Taxonomy" id="1802033"/>
    <lineage>
        <taxon>Bacteria</taxon>
        <taxon>Candidatus Roizmaniibacteriota</taxon>
    </lineage>
</organism>
<dbReference type="Gene3D" id="3.40.390.70">
    <property type="match status" value="1"/>
</dbReference>
<dbReference type="Pfam" id="PF15887">
    <property type="entry name" value="Peptidase_Mx"/>
    <property type="match status" value="1"/>
</dbReference>
<sequence>MKLSNKLKQFLATPLNKLSLSIEDSPVETHITRLYRELDKHEIMFKPACYLSDEWGCPHQIPLIAIPFYLADAKLSRYEKKFTGVPAETNKEIMMYLRHEAGHAFNYGYKLYKTKEWQTVFGSFDRPYTEHYRRKPYDKAFVKHLPDYYAQKHPDEDFAETFAVWLTPKSNWKKKYKNTPAAKKLEYVRRMVEKFGGRSPLKASVKPDWPIESIRITLKEWYRENSNKKQKIK</sequence>
<reference evidence="1 2" key="1">
    <citation type="journal article" date="2016" name="Nat. Commun.">
        <title>Thousands of microbial genomes shed light on interconnected biogeochemical processes in an aquifer system.</title>
        <authorList>
            <person name="Anantharaman K."/>
            <person name="Brown C.T."/>
            <person name="Hug L.A."/>
            <person name="Sharon I."/>
            <person name="Castelle C.J."/>
            <person name="Probst A.J."/>
            <person name="Thomas B.C."/>
            <person name="Singh A."/>
            <person name="Wilkins M.J."/>
            <person name="Karaoz U."/>
            <person name="Brodie E.L."/>
            <person name="Williams K.H."/>
            <person name="Hubbard S.S."/>
            <person name="Banfield J.F."/>
        </authorList>
    </citation>
    <scope>NUCLEOTIDE SEQUENCE [LARGE SCALE GENOMIC DNA]</scope>
</reference>
<proteinExistence type="predicted"/>
<comment type="caution">
    <text evidence="1">The sequence shown here is derived from an EMBL/GenBank/DDBJ whole genome shotgun (WGS) entry which is preliminary data.</text>
</comment>
<dbReference type="AlphaFoldDB" id="A0A1F7GGR7"/>
<name>A0A1F7GGR7_9BACT</name>
<evidence type="ECO:0008006" key="3">
    <source>
        <dbReference type="Google" id="ProtNLM"/>
    </source>
</evidence>
<gene>
    <name evidence="1" type="ORF">A2866_06625</name>
</gene>
<evidence type="ECO:0000313" key="2">
    <source>
        <dbReference type="Proteomes" id="UP000177026"/>
    </source>
</evidence>
<accession>A0A1F7GGR7</accession>
<protein>
    <recommendedName>
        <fullName evidence="3">Zinc-binding metallo-peptidase</fullName>
    </recommendedName>
</protein>